<dbReference type="EMBL" id="CP117260">
    <property type="protein sequence ID" value="WFR99236.1"/>
    <property type="molecule type" value="Genomic_DNA"/>
</dbReference>
<reference evidence="2" key="2">
    <citation type="journal article" date="2023" name="MicrobiologyOpen">
        <title>Genomics of the tumorigenes clade of the family Rhizobiaceae and description of Rhizobium rhododendri sp. nov.</title>
        <authorList>
            <person name="Kuzmanovic N."/>
            <person name="diCenzo G.C."/>
            <person name="Bunk B."/>
            <person name="Sproeer C."/>
            <person name="Fruehling A."/>
            <person name="Neumann-Schaal M."/>
            <person name="Overmann J."/>
            <person name="Smalla K."/>
        </authorList>
    </citation>
    <scope>NUCLEOTIDE SEQUENCE [LARGE SCALE GENOMIC DNA]</scope>
    <source>
        <strain evidence="2">1078</strain>
        <plasmid evidence="2">unnamed3</plasmid>
    </source>
</reference>
<dbReference type="RefSeq" id="WP_133255641.1">
    <property type="nucleotide sequence ID" value="NZ_CP117260.1"/>
</dbReference>
<sequence length="157" mass="17149">MSGPASKNNRRPILVFLPANAANTIVARLELAGYPAVAVTTVPDLFDALRSDAFALAVTVRPQIDIVRNIMTIPVVNLEVFFHAALTADSAEISGKQFDVNAFVNRIKTLTVPRSGREPEKVKEFGRKQAAANPGYAGWRKAAVHFFKSRSMARIDI</sequence>
<keyword evidence="2" id="KW-1185">Reference proteome</keyword>
<reference evidence="1 2" key="1">
    <citation type="journal article" date="2018" name="Sci. Rep.">
        <title>Rhizobium tumorigenes sp. nov., a novel plant tumorigenic bacterium isolated from cane gall tumors on thornless blackberry.</title>
        <authorList>
            <person name="Kuzmanovi N."/>
            <person name="Smalla K."/>
            <person name="Gronow S."/>
            <person name="PuBawska J."/>
        </authorList>
    </citation>
    <scope>NUCLEOTIDE SEQUENCE [LARGE SCALE GENOMIC DNA]</scope>
    <source>
        <strain evidence="1 2">1078</strain>
    </source>
</reference>
<evidence type="ECO:0000313" key="2">
    <source>
        <dbReference type="Proteomes" id="UP000249499"/>
    </source>
</evidence>
<evidence type="ECO:0000313" key="1">
    <source>
        <dbReference type="EMBL" id="WFR99236.1"/>
    </source>
</evidence>
<dbReference type="Proteomes" id="UP000249499">
    <property type="component" value="Plasmid unnamed3"/>
</dbReference>
<accession>A0AAF1KWS0</accession>
<protein>
    <submittedName>
        <fullName evidence="1">Uncharacterized protein</fullName>
    </submittedName>
</protein>
<proteinExistence type="predicted"/>
<organism evidence="1 2">
    <name type="scientific">Rhizobium tumorigenes</name>
    <dbReference type="NCBI Taxonomy" id="2041385"/>
    <lineage>
        <taxon>Bacteria</taxon>
        <taxon>Pseudomonadati</taxon>
        <taxon>Pseudomonadota</taxon>
        <taxon>Alphaproteobacteria</taxon>
        <taxon>Hyphomicrobiales</taxon>
        <taxon>Rhizobiaceae</taxon>
        <taxon>Rhizobium/Agrobacterium group</taxon>
        <taxon>Rhizobium</taxon>
    </lineage>
</organism>
<geneLocation type="plasmid" evidence="1 2">
    <name>unnamed3</name>
</geneLocation>
<gene>
    <name evidence="1" type="ORF">PR017_28005</name>
</gene>
<keyword evidence="1" id="KW-0614">Plasmid</keyword>
<name>A0AAF1KWS0_9HYPH</name>
<dbReference type="AlphaFoldDB" id="A0AAF1KWS0"/>
<dbReference type="KEGG" id="rtu:PR017_28005"/>